<comment type="caution">
    <text evidence="18">The sequence shown here is derived from an EMBL/GenBank/DDBJ whole genome shotgun (WGS) entry which is preliminary data.</text>
</comment>
<evidence type="ECO:0000256" key="3">
    <source>
        <dbReference type="ARBA" id="ARBA00004275"/>
    </source>
</evidence>
<dbReference type="STRING" id="765915.A0A1Y2H7N4"/>
<keyword evidence="6 12" id="KW-0285">Flavoprotein</keyword>
<feature type="active site" description="Proton acceptor" evidence="13">
    <location>
        <position position="423"/>
    </location>
</feature>
<dbReference type="EMBL" id="MCFL01000133">
    <property type="protein sequence ID" value="ORZ29713.1"/>
    <property type="molecule type" value="Genomic_DNA"/>
</dbReference>
<dbReference type="Proteomes" id="UP000193411">
    <property type="component" value="Unassembled WGS sequence"/>
</dbReference>
<comment type="pathway">
    <text evidence="4">Lipid metabolism; peroxisomal fatty acid beta-oxidation.</text>
</comment>
<reference evidence="18 20" key="1">
    <citation type="submission" date="2016-07" db="EMBL/GenBank/DDBJ databases">
        <title>Pervasive Adenine N6-methylation of Active Genes in Fungi.</title>
        <authorList>
            <consortium name="DOE Joint Genome Institute"/>
            <person name="Mondo S.J."/>
            <person name="Dannebaum R.O."/>
            <person name="Kuo R.C."/>
            <person name="Labutti K."/>
            <person name="Haridas S."/>
            <person name="Kuo A."/>
            <person name="Salamov A."/>
            <person name="Ahrendt S.R."/>
            <person name="Lipzen A."/>
            <person name="Sullivan W."/>
            <person name="Andreopoulos W.B."/>
            <person name="Clum A."/>
            <person name="Lindquist E."/>
            <person name="Daum C."/>
            <person name="Ramamoorthy G.K."/>
            <person name="Gryganskyi A."/>
            <person name="Culley D."/>
            <person name="Magnuson J.K."/>
            <person name="James T.Y."/>
            <person name="O'Malley M.A."/>
            <person name="Stajich J.E."/>
            <person name="Spatafora J.W."/>
            <person name="Visel A."/>
            <person name="Grigoriev I.V."/>
        </authorList>
    </citation>
    <scope>NUCLEOTIDE SEQUENCE [LARGE SCALE GENOMIC DNA]</scope>
    <source>
        <strain evidence="18 20">PL171</strain>
    </source>
</reference>
<keyword evidence="11" id="KW-0576">Peroxisome</keyword>
<evidence type="ECO:0000313" key="18">
    <source>
        <dbReference type="EMBL" id="ORZ29713.1"/>
    </source>
</evidence>
<dbReference type="InterPro" id="IPR002655">
    <property type="entry name" value="Acyl-CoA_oxidase_C"/>
</dbReference>
<dbReference type="AlphaFoldDB" id="A0A1Y2H7N4"/>
<dbReference type="InterPro" id="IPR012258">
    <property type="entry name" value="Acyl-CoA_oxidase"/>
</dbReference>
<protein>
    <recommendedName>
        <fullName evidence="12">Acyl-coenzyme A oxidase</fullName>
    </recommendedName>
</protein>
<dbReference type="Pfam" id="PF02770">
    <property type="entry name" value="Acyl-CoA_dh_M"/>
    <property type="match status" value="1"/>
</dbReference>
<evidence type="ECO:0000256" key="6">
    <source>
        <dbReference type="ARBA" id="ARBA00022630"/>
    </source>
</evidence>
<dbReference type="InterPro" id="IPR046373">
    <property type="entry name" value="Acyl-CoA_Oxase/DH_mid-dom_sf"/>
</dbReference>
<dbReference type="GO" id="GO:0033540">
    <property type="term" value="P:fatty acid beta-oxidation using acyl-CoA oxidase"/>
    <property type="evidence" value="ECO:0007669"/>
    <property type="project" value="UniProtKB-UniPathway"/>
</dbReference>
<dbReference type="EMBL" id="MCFL01000006">
    <property type="protein sequence ID" value="ORZ39106.1"/>
    <property type="molecule type" value="Genomic_DNA"/>
</dbReference>
<dbReference type="UniPathway" id="UPA00661"/>
<dbReference type="GO" id="GO:0071949">
    <property type="term" value="F:FAD binding"/>
    <property type="evidence" value="ECO:0007669"/>
    <property type="project" value="InterPro"/>
</dbReference>
<keyword evidence="8" id="KW-0276">Fatty acid metabolism</keyword>
<dbReference type="Gene3D" id="1.20.140.10">
    <property type="entry name" value="Butyryl-CoA Dehydrogenase, subunit A, domain 3"/>
    <property type="match status" value="2"/>
</dbReference>
<evidence type="ECO:0000259" key="15">
    <source>
        <dbReference type="Pfam" id="PF01756"/>
    </source>
</evidence>
<proteinExistence type="inferred from homology"/>
<evidence type="ECO:0000256" key="9">
    <source>
        <dbReference type="ARBA" id="ARBA00023002"/>
    </source>
</evidence>
<evidence type="ECO:0000256" key="2">
    <source>
        <dbReference type="ARBA" id="ARBA00001974"/>
    </source>
</evidence>
<dbReference type="PANTHER" id="PTHR10909">
    <property type="entry name" value="ELECTRON TRANSPORT OXIDOREDUCTASE"/>
    <property type="match status" value="1"/>
</dbReference>
<dbReference type="InterPro" id="IPR055060">
    <property type="entry name" value="ACOX_C_alpha1"/>
</dbReference>
<dbReference type="InterPro" id="IPR009100">
    <property type="entry name" value="AcylCoA_DH/oxidase_NM_dom_sf"/>
</dbReference>
<dbReference type="Gene3D" id="2.40.110.10">
    <property type="entry name" value="Butyryl-CoA Dehydrogenase, subunit A, domain 2"/>
    <property type="match status" value="1"/>
</dbReference>
<dbReference type="SUPFAM" id="SSF56645">
    <property type="entry name" value="Acyl-CoA dehydrogenase NM domain-like"/>
    <property type="match status" value="1"/>
</dbReference>
<name>A0A1Y2H7N4_9FUNG</name>
<dbReference type="GO" id="GO:0005777">
    <property type="term" value="C:peroxisome"/>
    <property type="evidence" value="ECO:0007669"/>
    <property type="project" value="UniProtKB-SubCell"/>
</dbReference>
<dbReference type="InterPro" id="IPR036250">
    <property type="entry name" value="AcylCo_DH-like_C"/>
</dbReference>
<evidence type="ECO:0000256" key="5">
    <source>
        <dbReference type="ARBA" id="ARBA00006288"/>
    </source>
</evidence>
<dbReference type="GO" id="GO:0003997">
    <property type="term" value="F:acyl-CoA oxidase activity"/>
    <property type="evidence" value="ECO:0007669"/>
    <property type="project" value="UniProtKB-EC"/>
</dbReference>
<comment type="cofactor">
    <cofactor evidence="2">
        <name>FAD</name>
        <dbReference type="ChEBI" id="CHEBI:57692"/>
    </cofactor>
</comment>
<keyword evidence="20" id="KW-1185">Reference proteome</keyword>
<dbReference type="InterPro" id="IPR006091">
    <property type="entry name" value="Acyl-CoA_Oxase/DH_mid-dom"/>
</dbReference>
<evidence type="ECO:0000256" key="8">
    <source>
        <dbReference type="ARBA" id="ARBA00022832"/>
    </source>
</evidence>
<comment type="similarity">
    <text evidence="5 12">Belongs to the acyl-CoA oxidase family.</text>
</comment>
<organism evidence="18 20">
    <name type="scientific">Catenaria anguillulae PL171</name>
    <dbReference type="NCBI Taxonomy" id="765915"/>
    <lineage>
        <taxon>Eukaryota</taxon>
        <taxon>Fungi</taxon>
        <taxon>Fungi incertae sedis</taxon>
        <taxon>Blastocladiomycota</taxon>
        <taxon>Blastocladiomycetes</taxon>
        <taxon>Blastocladiales</taxon>
        <taxon>Catenariaceae</taxon>
        <taxon>Catenaria</taxon>
    </lineage>
</organism>
<comment type="catalytic activity">
    <reaction evidence="1">
        <text>a 2,3-saturated acyl-CoA + O2 = a (2E)-enoyl-CoA + H2O2</text>
        <dbReference type="Rhea" id="RHEA:38959"/>
        <dbReference type="ChEBI" id="CHEBI:15379"/>
        <dbReference type="ChEBI" id="CHEBI:16240"/>
        <dbReference type="ChEBI" id="CHEBI:58856"/>
        <dbReference type="ChEBI" id="CHEBI:65111"/>
        <dbReference type="EC" id="1.3.3.6"/>
    </reaction>
</comment>
<feature type="binding site" evidence="14">
    <location>
        <position position="138"/>
    </location>
    <ligand>
        <name>FAD</name>
        <dbReference type="ChEBI" id="CHEBI:57692"/>
    </ligand>
</feature>
<comment type="subcellular location">
    <subcellularLocation>
        <location evidence="3">Peroxisome</location>
    </subcellularLocation>
</comment>
<feature type="domain" description="Acyl-CoA oxidase C-alpha1" evidence="17">
    <location>
        <begin position="282"/>
        <end position="438"/>
    </location>
</feature>
<evidence type="ECO:0000256" key="11">
    <source>
        <dbReference type="ARBA" id="ARBA00023140"/>
    </source>
</evidence>
<evidence type="ECO:0000256" key="7">
    <source>
        <dbReference type="ARBA" id="ARBA00022827"/>
    </source>
</evidence>
<keyword evidence="7 12" id="KW-0274">FAD</keyword>
<evidence type="ECO:0000256" key="13">
    <source>
        <dbReference type="PIRSR" id="PIRSR000168-1"/>
    </source>
</evidence>
<dbReference type="Pfam" id="PF01756">
    <property type="entry name" value="ACOX"/>
    <property type="match status" value="1"/>
</dbReference>
<evidence type="ECO:0000259" key="17">
    <source>
        <dbReference type="Pfam" id="PF22924"/>
    </source>
</evidence>
<evidence type="ECO:0000256" key="10">
    <source>
        <dbReference type="ARBA" id="ARBA00023098"/>
    </source>
</evidence>
<dbReference type="GO" id="GO:0005504">
    <property type="term" value="F:fatty acid binding"/>
    <property type="evidence" value="ECO:0007669"/>
    <property type="project" value="TreeGrafter"/>
</dbReference>
<evidence type="ECO:0000313" key="19">
    <source>
        <dbReference type="EMBL" id="ORZ39106.1"/>
    </source>
</evidence>
<dbReference type="SUPFAM" id="SSF47203">
    <property type="entry name" value="Acyl-CoA dehydrogenase C-terminal domain-like"/>
    <property type="match status" value="2"/>
</dbReference>
<dbReference type="FunFam" id="2.40.110.10:FF:000005">
    <property type="entry name" value="Acyl-coenzyme A oxidase"/>
    <property type="match status" value="1"/>
</dbReference>
<evidence type="ECO:0000313" key="20">
    <source>
        <dbReference type="Proteomes" id="UP000193411"/>
    </source>
</evidence>
<evidence type="ECO:0000256" key="1">
    <source>
        <dbReference type="ARBA" id="ARBA00001201"/>
    </source>
</evidence>
<accession>A0A1Y2H7N4</accession>
<dbReference type="FunFam" id="1.20.140.10:FF:000010">
    <property type="entry name" value="Acyl-coenzyme A oxidase"/>
    <property type="match status" value="1"/>
</dbReference>
<gene>
    <name evidence="18" type="ORF">BCR44DRAFT_1518176</name>
    <name evidence="19" type="ORF">BCR44DRAFT_56859</name>
</gene>
<evidence type="ECO:0000256" key="12">
    <source>
        <dbReference type="PIRNR" id="PIRNR000168"/>
    </source>
</evidence>
<dbReference type="OrthoDB" id="538336at2759"/>
<dbReference type="PIRSF" id="PIRSF000168">
    <property type="entry name" value="Acyl-CoA_oxidase"/>
    <property type="match status" value="1"/>
</dbReference>
<dbReference type="GO" id="GO:0055088">
    <property type="term" value="P:lipid homeostasis"/>
    <property type="evidence" value="ECO:0007669"/>
    <property type="project" value="TreeGrafter"/>
</dbReference>
<sequence>MSSTNTTAIPAAARERIQYLLENDNHANRAALKEMLLDPLFDPRFNVSLRFERELALERLRKIFEGNQYISIYDFARNPLNVMAVHEVVGMVDGSVATKMTVNVNLMGGTVLKLGTERHDYIVKQADSLEAMGAFALTELGFGNNAIEMQSTAVWDSATKEWIIDTPTTLSQKYWITNGAIHAKWCVVFAQTIVEGKHEGIHAFCVRIRNDDFSVCPGVTIWDMGHKMGCNGVDNAQLAFKAVRIPAENILNRYSDIDVQNNKLVSKIQARRARFLTVADQLLSGRLCIASMCLGGTKTVLYTALKYASSRLTVGPTGKSDTPILAYQLQQNALIPLLAYTVGVNFGLNRCKDIWAAATNKVDISRKEHALVVIHACVIKPLVTWHFENTATTCRERCGGQGYLSANQFGLAIGFSHAGITAEGDDSVLMQKVAKELMAAAQQGWVQYKDPKWTGDLETVAGLHALVKHFEQVMLKELGASMAAKIKGQGQHLFDVWMGQESDRIQLLARMFGERVCADAFAEAVAKAQDNKDAERVLAQVFELYLLHVLHVQLAQLMVRGVLSKDQGKRLVDRYHAVIKEVSAYAMDLVVSLGLDPRLVRAPIAQDWVKYNQFDNQGEVGGFVSSTRQARL</sequence>
<dbReference type="PANTHER" id="PTHR10909:SF382">
    <property type="entry name" value="ACYL-COENZYME A OXIDASE"/>
    <property type="match status" value="1"/>
</dbReference>
<feature type="domain" description="Acyl-CoA oxidase/dehydrogenase middle" evidence="16">
    <location>
        <begin position="134"/>
        <end position="243"/>
    </location>
</feature>
<evidence type="ECO:0000256" key="4">
    <source>
        <dbReference type="ARBA" id="ARBA00004846"/>
    </source>
</evidence>
<evidence type="ECO:0000256" key="14">
    <source>
        <dbReference type="PIRSR" id="PIRSR000168-2"/>
    </source>
</evidence>
<keyword evidence="9" id="KW-0560">Oxidoreductase</keyword>
<dbReference type="Pfam" id="PF22924">
    <property type="entry name" value="ACOX_C_alpha1"/>
    <property type="match status" value="1"/>
</dbReference>
<evidence type="ECO:0000259" key="16">
    <source>
        <dbReference type="Pfam" id="PF02770"/>
    </source>
</evidence>
<keyword evidence="10" id="KW-0443">Lipid metabolism</keyword>
<feature type="domain" description="Acyl-CoA oxidase C-terminal" evidence="15">
    <location>
        <begin position="466"/>
        <end position="604"/>
    </location>
</feature>